<evidence type="ECO:0000259" key="3">
    <source>
        <dbReference type="Pfam" id="PF01370"/>
    </source>
</evidence>
<dbReference type="SUPFAM" id="SSF51735">
    <property type="entry name" value="NAD(P)-binding Rossmann-fold domains"/>
    <property type="match status" value="1"/>
</dbReference>
<dbReference type="AlphaFoldDB" id="A0A8K0QVX9"/>
<feature type="domain" description="NAD-dependent epimerase/dehydratase" evidence="3">
    <location>
        <begin position="12"/>
        <end position="207"/>
    </location>
</feature>
<dbReference type="Pfam" id="PF01370">
    <property type="entry name" value="Epimerase"/>
    <property type="match status" value="1"/>
</dbReference>
<dbReference type="GO" id="GO:0016491">
    <property type="term" value="F:oxidoreductase activity"/>
    <property type="evidence" value="ECO:0007669"/>
    <property type="project" value="InterPro"/>
</dbReference>
<dbReference type="InterPro" id="IPR050005">
    <property type="entry name" value="DenD"/>
</dbReference>
<keyword evidence="1" id="KW-0521">NADP</keyword>
<dbReference type="Gene3D" id="3.90.25.10">
    <property type="entry name" value="UDP-galactose 4-epimerase, domain 1"/>
    <property type="match status" value="1"/>
</dbReference>
<dbReference type="InterPro" id="IPR036291">
    <property type="entry name" value="NAD(P)-bd_dom_sf"/>
</dbReference>
<gene>
    <name evidence="4" type="ORF">FB567DRAFT_214343</name>
</gene>
<accession>A0A8K0QVX9</accession>
<dbReference type="OrthoDB" id="16464at2759"/>
<evidence type="ECO:0000256" key="2">
    <source>
        <dbReference type="ARBA" id="ARBA00023277"/>
    </source>
</evidence>
<evidence type="ECO:0000313" key="5">
    <source>
        <dbReference type="Proteomes" id="UP000813461"/>
    </source>
</evidence>
<dbReference type="PANTHER" id="PTHR43103:SF3">
    <property type="entry name" value="ADP-L-GLYCERO-D-MANNO-HEPTOSE-6-EPIMERASE"/>
    <property type="match status" value="1"/>
</dbReference>
<name>A0A8K0QVX9_9PLEO</name>
<sequence length="329" mass="35342">MAPATNSSNNFILITGAGGFIGQALASALLAESDQTHLVLADVFSPPTLDQHRTVSIKADLTQSNAVESLLGSHEWAACYLLHGLMSGGAESNLDLGLAVNIDSHRLILDYLRRNQPGLTVVFPSSLAIYGPPQSAGDVISERTIPLPQSSYGAEKLIVETLINDYSRRGLIDGRVCRLPTIIVRPGAPSAAASSFASGIVREPLNGRIAILPVSRSLEMWICSPKTVVRNLLNMRHVPKERFRGGQGRTVNLPGQTVTVGQILDALKEIGGQKALDLVEENRDPKIEAIVASWPARFDIKFANSLGMVQDITLAEEVERFAAKAQVPP</sequence>
<evidence type="ECO:0000313" key="4">
    <source>
        <dbReference type="EMBL" id="KAH7071072.1"/>
    </source>
</evidence>
<dbReference type="NCBIfam" id="NF043036">
    <property type="entry name" value="ErythonDh"/>
    <property type="match status" value="1"/>
</dbReference>
<reference evidence="4" key="1">
    <citation type="journal article" date="2021" name="Nat. Commun.">
        <title>Genetic determinants of endophytism in the Arabidopsis root mycobiome.</title>
        <authorList>
            <person name="Mesny F."/>
            <person name="Miyauchi S."/>
            <person name="Thiergart T."/>
            <person name="Pickel B."/>
            <person name="Atanasova L."/>
            <person name="Karlsson M."/>
            <person name="Huettel B."/>
            <person name="Barry K.W."/>
            <person name="Haridas S."/>
            <person name="Chen C."/>
            <person name="Bauer D."/>
            <person name="Andreopoulos W."/>
            <person name="Pangilinan J."/>
            <person name="LaButti K."/>
            <person name="Riley R."/>
            <person name="Lipzen A."/>
            <person name="Clum A."/>
            <person name="Drula E."/>
            <person name="Henrissat B."/>
            <person name="Kohler A."/>
            <person name="Grigoriev I.V."/>
            <person name="Martin F.M."/>
            <person name="Hacquard S."/>
        </authorList>
    </citation>
    <scope>NUCLEOTIDE SEQUENCE</scope>
    <source>
        <strain evidence="4">MPI-SDFR-AT-0120</strain>
    </source>
</reference>
<protein>
    <submittedName>
        <fullName evidence="4">NAD-dependent epimerase/dehydratase</fullName>
    </submittedName>
</protein>
<dbReference type="EMBL" id="JAGMVJ010000025">
    <property type="protein sequence ID" value="KAH7071072.1"/>
    <property type="molecule type" value="Genomic_DNA"/>
</dbReference>
<dbReference type="Gene3D" id="3.40.50.720">
    <property type="entry name" value="NAD(P)-binding Rossmann-like Domain"/>
    <property type="match status" value="1"/>
</dbReference>
<dbReference type="InterPro" id="IPR001509">
    <property type="entry name" value="Epimerase_deHydtase"/>
</dbReference>
<keyword evidence="2" id="KW-0119">Carbohydrate metabolism</keyword>
<dbReference type="PANTHER" id="PTHR43103">
    <property type="entry name" value="NUCLEOSIDE-DIPHOSPHATE-SUGAR EPIMERASE"/>
    <property type="match status" value="1"/>
</dbReference>
<comment type="caution">
    <text evidence="4">The sequence shown here is derived from an EMBL/GenBank/DDBJ whole genome shotgun (WGS) entry which is preliminary data.</text>
</comment>
<evidence type="ECO:0000256" key="1">
    <source>
        <dbReference type="ARBA" id="ARBA00022857"/>
    </source>
</evidence>
<keyword evidence="5" id="KW-1185">Reference proteome</keyword>
<dbReference type="Proteomes" id="UP000813461">
    <property type="component" value="Unassembled WGS sequence"/>
</dbReference>
<proteinExistence type="predicted"/>
<organism evidence="4 5">
    <name type="scientific">Paraphoma chrysanthemicola</name>
    <dbReference type="NCBI Taxonomy" id="798071"/>
    <lineage>
        <taxon>Eukaryota</taxon>
        <taxon>Fungi</taxon>
        <taxon>Dikarya</taxon>
        <taxon>Ascomycota</taxon>
        <taxon>Pezizomycotina</taxon>
        <taxon>Dothideomycetes</taxon>
        <taxon>Pleosporomycetidae</taxon>
        <taxon>Pleosporales</taxon>
        <taxon>Pleosporineae</taxon>
        <taxon>Phaeosphaeriaceae</taxon>
        <taxon>Paraphoma</taxon>
    </lineage>
</organism>